<evidence type="ECO:0000313" key="4">
    <source>
        <dbReference type="Proteomes" id="UP000785679"/>
    </source>
</evidence>
<sequence length="232" mass="26366">MGSDLNHQLSPSAITYRLAFLGAQHVGKSSLITRYLFNSVREDYVPTYEDQFTQQVTVDGVDCEVEILDTPGSEETFYKVLVAQSVMVQGNRESQAVLEGCKKIIDRDAIILVYDITNKESFSQLESYYQFILDSYNHIMKRLSGAATKDFPPVVICGTKCDLERGVDRETAERYASNKNCPYIEATSREQESASELFEMVIRELRKRKIKKRETLLMKSQSSSDQCGCSIF</sequence>
<dbReference type="SMART" id="SM00175">
    <property type="entry name" value="RAB"/>
    <property type="match status" value="1"/>
</dbReference>
<dbReference type="PRINTS" id="PR00449">
    <property type="entry name" value="RASTRNSFRMNG"/>
</dbReference>
<protein>
    <submittedName>
        <fullName evidence="3">Uncharacterized protein</fullName>
    </submittedName>
</protein>
<dbReference type="PANTHER" id="PTHR24070">
    <property type="entry name" value="RAS, DI-RAS, AND RHEB FAMILY MEMBERS OF SMALL GTPASE SUPERFAMILY"/>
    <property type="match status" value="1"/>
</dbReference>
<dbReference type="PROSITE" id="PS51420">
    <property type="entry name" value="RHO"/>
    <property type="match status" value="1"/>
</dbReference>
<dbReference type="OrthoDB" id="265044at2759"/>
<keyword evidence="4" id="KW-1185">Reference proteome</keyword>
<dbReference type="InterPro" id="IPR027417">
    <property type="entry name" value="P-loop_NTPase"/>
</dbReference>
<dbReference type="GO" id="GO:0003924">
    <property type="term" value="F:GTPase activity"/>
    <property type="evidence" value="ECO:0007669"/>
    <property type="project" value="InterPro"/>
</dbReference>
<evidence type="ECO:0000313" key="3">
    <source>
        <dbReference type="EMBL" id="TNV78354.1"/>
    </source>
</evidence>
<dbReference type="SMART" id="SM00173">
    <property type="entry name" value="RAS"/>
    <property type="match status" value="1"/>
</dbReference>
<dbReference type="GO" id="GO:0007165">
    <property type="term" value="P:signal transduction"/>
    <property type="evidence" value="ECO:0007669"/>
    <property type="project" value="InterPro"/>
</dbReference>
<keyword evidence="2" id="KW-0342">GTP-binding</keyword>
<dbReference type="AlphaFoldDB" id="A0A8J8NQ77"/>
<dbReference type="InterPro" id="IPR001806">
    <property type="entry name" value="Small_GTPase"/>
</dbReference>
<dbReference type="NCBIfam" id="TIGR00231">
    <property type="entry name" value="small_GTP"/>
    <property type="match status" value="1"/>
</dbReference>
<dbReference type="GO" id="GO:0016020">
    <property type="term" value="C:membrane"/>
    <property type="evidence" value="ECO:0007669"/>
    <property type="project" value="InterPro"/>
</dbReference>
<dbReference type="GO" id="GO:0005525">
    <property type="term" value="F:GTP binding"/>
    <property type="evidence" value="ECO:0007669"/>
    <property type="project" value="UniProtKB-KW"/>
</dbReference>
<dbReference type="Pfam" id="PF00071">
    <property type="entry name" value="Ras"/>
    <property type="match status" value="2"/>
</dbReference>
<dbReference type="SUPFAM" id="SSF52540">
    <property type="entry name" value="P-loop containing nucleoside triphosphate hydrolases"/>
    <property type="match status" value="1"/>
</dbReference>
<dbReference type="InterPro" id="IPR005225">
    <property type="entry name" value="Small_GTP-bd"/>
</dbReference>
<evidence type="ECO:0000256" key="1">
    <source>
        <dbReference type="ARBA" id="ARBA00022741"/>
    </source>
</evidence>
<dbReference type="PROSITE" id="PS51419">
    <property type="entry name" value="RAB"/>
    <property type="match status" value="1"/>
</dbReference>
<dbReference type="InterPro" id="IPR020849">
    <property type="entry name" value="Small_GTPase_Ras-type"/>
</dbReference>
<dbReference type="Gene3D" id="3.40.50.300">
    <property type="entry name" value="P-loop containing nucleotide triphosphate hydrolases"/>
    <property type="match status" value="1"/>
</dbReference>
<reference evidence="3" key="1">
    <citation type="submission" date="2019-06" db="EMBL/GenBank/DDBJ databases">
        <authorList>
            <person name="Zheng W."/>
        </authorList>
    </citation>
    <scope>NUCLEOTIDE SEQUENCE</scope>
    <source>
        <strain evidence="3">QDHG01</strain>
    </source>
</reference>
<dbReference type="PROSITE" id="PS51421">
    <property type="entry name" value="RAS"/>
    <property type="match status" value="1"/>
</dbReference>
<dbReference type="Proteomes" id="UP000785679">
    <property type="component" value="Unassembled WGS sequence"/>
</dbReference>
<gene>
    <name evidence="3" type="ORF">FGO68_gene6036</name>
</gene>
<dbReference type="EMBL" id="RRYP01010482">
    <property type="protein sequence ID" value="TNV78354.1"/>
    <property type="molecule type" value="Genomic_DNA"/>
</dbReference>
<accession>A0A8J8NQ77</accession>
<evidence type="ECO:0000256" key="2">
    <source>
        <dbReference type="ARBA" id="ARBA00023134"/>
    </source>
</evidence>
<proteinExistence type="predicted"/>
<dbReference type="SMART" id="SM00174">
    <property type="entry name" value="RHO"/>
    <property type="match status" value="1"/>
</dbReference>
<name>A0A8J8NQ77_HALGN</name>
<comment type="caution">
    <text evidence="3">The sequence shown here is derived from an EMBL/GenBank/DDBJ whole genome shotgun (WGS) entry which is preliminary data.</text>
</comment>
<organism evidence="3 4">
    <name type="scientific">Halteria grandinella</name>
    <dbReference type="NCBI Taxonomy" id="5974"/>
    <lineage>
        <taxon>Eukaryota</taxon>
        <taxon>Sar</taxon>
        <taxon>Alveolata</taxon>
        <taxon>Ciliophora</taxon>
        <taxon>Intramacronucleata</taxon>
        <taxon>Spirotrichea</taxon>
        <taxon>Stichotrichia</taxon>
        <taxon>Sporadotrichida</taxon>
        <taxon>Halteriidae</taxon>
        <taxon>Halteria</taxon>
    </lineage>
</organism>
<keyword evidence="1" id="KW-0547">Nucleotide-binding</keyword>